<feature type="coiled-coil region" evidence="1">
    <location>
        <begin position="62"/>
        <end position="124"/>
    </location>
</feature>
<organism evidence="2 3">
    <name type="scientific">Clostridium thermobutyricum</name>
    <dbReference type="NCBI Taxonomy" id="29372"/>
    <lineage>
        <taxon>Bacteria</taxon>
        <taxon>Bacillati</taxon>
        <taxon>Bacillota</taxon>
        <taxon>Clostridia</taxon>
        <taxon>Eubacteriales</taxon>
        <taxon>Clostridiaceae</taxon>
        <taxon>Clostridium</taxon>
    </lineage>
</organism>
<gene>
    <name evidence="2" type="ORF">HMPREF1092_03336</name>
</gene>
<dbReference type="EMBL" id="AGYT01000027">
    <property type="protein sequence ID" value="ENY98425.1"/>
    <property type="molecule type" value="Genomic_DNA"/>
</dbReference>
<evidence type="ECO:0000313" key="2">
    <source>
        <dbReference type="EMBL" id="ENY98425.1"/>
    </source>
</evidence>
<dbReference type="Proteomes" id="UP000013097">
    <property type="component" value="Unassembled WGS sequence"/>
</dbReference>
<dbReference type="AlphaFoldDB" id="N9W5Z2"/>
<evidence type="ECO:0000256" key="1">
    <source>
        <dbReference type="SAM" id="Coils"/>
    </source>
</evidence>
<name>N9W5Z2_9CLOT</name>
<dbReference type="eggNOG" id="ENOG5030GUK">
    <property type="taxonomic scope" value="Bacteria"/>
</dbReference>
<keyword evidence="3" id="KW-1185">Reference proteome</keyword>
<dbReference type="HOGENOM" id="CLU_1774115_0_0_9"/>
<accession>N9W5Z2</accession>
<evidence type="ECO:0000313" key="3">
    <source>
        <dbReference type="Proteomes" id="UP000013097"/>
    </source>
</evidence>
<reference evidence="2 3" key="1">
    <citation type="submission" date="2013-01" db="EMBL/GenBank/DDBJ databases">
        <title>The Genome Sequence of Clostridium colicanis 209318.</title>
        <authorList>
            <consortium name="The Broad Institute Genome Sequencing Platform"/>
            <person name="Earl A."/>
            <person name="Ward D."/>
            <person name="Feldgarden M."/>
            <person name="Gevers D."/>
            <person name="Courvalin P."/>
            <person name="Lambert T."/>
            <person name="Walker B."/>
            <person name="Young S.K."/>
            <person name="Zeng Q."/>
            <person name="Gargeya S."/>
            <person name="Fitzgerald M."/>
            <person name="Haas B."/>
            <person name="Abouelleil A."/>
            <person name="Alvarado L."/>
            <person name="Arachchi H.M."/>
            <person name="Berlin A.M."/>
            <person name="Chapman S.B."/>
            <person name="Dewar J."/>
            <person name="Goldberg J."/>
            <person name="Griggs A."/>
            <person name="Gujja S."/>
            <person name="Hansen M."/>
            <person name="Howarth C."/>
            <person name="Imamovic A."/>
            <person name="Larimer J."/>
            <person name="McCowan C."/>
            <person name="Murphy C."/>
            <person name="Neiman D."/>
            <person name="Pearson M."/>
            <person name="Priest M."/>
            <person name="Roberts A."/>
            <person name="Saif S."/>
            <person name="Shea T."/>
            <person name="Sisk P."/>
            <person name="Sykes S."/>
            <person name="Wortman J."/>
            <person name="Nusbaum C."/>
            <person name="Birren B."/>
        </authorList>
    </citation>
    <scope>NUCLEOTIDE SEQUENCE [LARGE SCALE GENOMIC DNA]</scope>
    <source>
        <strain evidence="2 3">209318</strain>
    </source>
</reference>
<protein>
    <submittedName>
        <fullName evidence="2">Uncharacterized protein</fullName>
    </submittedName>
</protein>
<proteinExistence type="predicted"/>
<comment type="caution">
    <text evidence="2">The sequence shown here is derived from an EMBL/GenBank/DDBJ whole genome shotgun (WGS) entry which is preliminary data.</text>
</comment>
<dbReference type="RefSeq" id="WP_002599776.1">
    <property type="nucleotide sequence ID" value="NZ_KB850961.1"/>
</dbReference>
<sequence length="141" mass="17064">MEELTSLDIIKLFEGEDNLEEFHRYLKKYGIEDDFNEITFKHTKKRIETLLAIANEGKDIKISSKKELLKKILNNLNDVKEKRAFEYAIKDIYSNEKLLEHMNIKELDKEIKNHMKKYKKYEKFKKHEEKIADKWIRTLGK</sequence>
<keyword evidence="1" id="KW-0175">Coiled coil</keyword>
<dbReference type="PATRIC" id="fig|999411.4.peg.3249"/>